<evidence type="ECO:0000313" key="1">
    <source>
        <dbReference type="EMBL" id="MCB2411143.1"/>
    </source>
</evidence>
<dbReference type="Pfam" id="PF07963">
    <property type="entry name" value="N_methyl"/>
    <property type="match status" value="1"/>
</dbReference>
<comment type="caution">
    <text evidence="1">The sequence shown here is derived from an EMBL/GenBank/DDBJ whole genome shotgun (WGS) entry which is preliminary data.</text>
</comment>
<dbReference type="InterPro" id="IPR012902">
    <property type="entry name" value="N_methyl_site"/>
</dbReference>
<dbReference type="Proteomes" id="UP001165296">
    <property type="component" value="Unassembled WGS sequence"/>
</dbReference>
<keyword evidence="2" id="KW-1185">Reference proteome</keyword>
<reference evidence="1" key="1">
    <citation type="submission" date="2021-10" db="EMBL/GenBank/DDBJ databases">
        <authorList>
            <person name="Dean J.D."/>
            <person name="Kim M.K."/>
            <person name="Newey C.N."/>
            <person name="Stoker T.S."/>
            <person name="Thompson D.W."/>
            <person name="Grose J.H."/>
        </authorList>
    </citation>
    <scope>NUCLEOTIDE SEQUENCE</scope>
    <source>
        <strain evidence="1">BT178</strain>
    </source>
</reference>
<proteinExistence type="predicted"/>
<name>A0ABS8AZE8_9BACT</name>
<protein>
    <submittedName>
        <fullName evidence="1">Prepilin-type N-terminal cleavage/methylation domain-containing protein</fullName>
    </submittedName>
</protein>
<gene>
    <name evidence="1" type="ORF">LGH74_24360</name>
</gene>
<organism evidence="1 2">
    <name type="scientific">Hymenobacter lucidus</name>
    <dbReference type="NCBI Taxonomy" id="2880930"/>
    <lineage>
        <taxon>Bacteria</taxon>
        <taxon>Pseudomonadati</taxon>
        <taxon>Bacteroidota</taxon>
        <taxon>Cytophagia</taxon>
        <taxon>Cytophagales</taxon>
        <taxon>Hymenobacteraceae</taxon>
        <taxon>Hymenobacter</taxon>
    </lineage>
</organism>
<accession>A0ABS8AZE8</accession>
<dbReference type="InterPro" id="IPR045584">
    <property type="entry name" value="Pilin-like"/>
</dbReference>
<dbReference type="SUPFAM" id="SSF54523">
    <property type="entry name" value="Pili subunits"/>
    <property type="match status" value="1"/>
</dbReference>
<dbReference type="EMBL" id="JAJADR010000015">
    <property type="protein sequence ID" value="MCB2411143.1"/>
    <property type="molecule type" value="Genomic_DNA"/>
</dbReference>
<dbReference type="RefSeq" id="WP_226180772.1">
    <property type="nucleotide sequence ID" value="NZ_JAJADR010000015.1"/>
</dbReference>
<evidence type="ECO:0000313" key="2">
    <source>
        <dbReference type="Proteomes" id="UP001165296"/>
    </source>
</evidence>
<sequence>MLTRTLRLRSFTLVELMLALVLSALIFGMAYAGLRIVQQQQQLFQQKAQILGQVSTLQTVLIRDFDRASSITAVDNRVQCTQQARMVEYHWLDSVVTRQQGEVTDTFQLPLLSVDYYFQAQPQQAGLIDEVALAVVVLKDTFHLQAATTYSAGQLLLRTSHK</sequence>